<dbReference type="InterPro" id="IPR022409">
    <property type="entry name" value="PKD/Chitinase_dom"/>
</dbReference>
<dbReference type="RefSeq" id="WP_258540804.1">
    <property type="nucleotide sequence ID" value="NZ_OU015584.1"/>
</dbReference>
<proteinExistence type="predicted"/>
<dbReference type="CDD" id="cd00146">
    <property type="entry name" value="PKD"/>
    <property type="match status" value="2"/>
</dbReference>
<dbReference type="SUPFAM" id="SSF49299">
    <property type="entry name" value="PKD domain"/>
    <property type="match status" value="2"/>
</dbReference>
<dbReference type="InterPro" id="IPR000601">
    <property type="entry name" value="PKD_dom"/>
</dbReference>
<feature type="domain" description="PKD" evidence="2">
    <location>
        <begin position="209"/>
        <end position="247"/>
    </location>
</feature>
<feature type="compositionally biased region" description="Low complexity" evidence="1">
    <location>
        <begin position="142"/>
        <end position="159"/>
    </location>
</feature>
<evidence type="ECO:0000256" key="1">
    <source>
        <dbReference type="SAM" id="MobiDB-lite"/>
    </source>
</evidence>
<feature type="region of interest" description="Disordered" evidence="1">
    <location>
        <begin position="99"/>
        <end position="159"/>
    </location>
</feature>
<dbReference type="NCBIfam" id="TIGR04131">
    <property type="entry name" value="Bac_Flav_CTERM"/>
    <property type="match status" value="1"/>
</dbReference>
<name>A0A916JL23_9FLAO</name>
<dbReference type="Proteomes" id="UP000683507">
    <property type="component" value="Chromosome"/>
</dbReference>
<evidence type="ECO:0000259" key="2">
    <source>
        <dbReference type="PROSITE" id="PS50093"/>
    </source>
</evidence>
<dbReference type="SMART" id="SM00089">
    <property type="entry name" value="PKD"/>
    <property type="match status" value="2"/>
</dbReference>
<dbReference type="PROSITE" id="PS50093">
    <property type="entry name" value="PKD"/>
    <property type="match status" value="2"/>
</dbReference>
<gene>
    <name evidence="3" type="ORF">CRYO30217_00572</name>
</gene>
<evidence type="ECO:0000313" key="4">
    <source>
        <dbReference type="Proteomes" id="UP000683507"/>
    </source>
</evidence>
<dbReference type="Gene3D" id="2.60.40.10">
    <property type="entry name" value="Immunoglobulins"/>
    <property type="match status" value="2"/>
</dbReference>
<dbReference type="KEGG" id="ptan:CRYO30217_00572"/>
<sequence>MKNDFLDDIIKDKLNQQQYDFTEADWSSFEHKLTQTKTPGANGSTLKWLGGAAAIAVITVGSIVWLSHNSSSIATAFKAQNVAEEVNSTDDLEKKVITSVEENRFHEPTQTDKDDTFKTPTKTPSKEKVDNEISSNQNIEQDFNSNSSNSSSDNTANEDNQLTEINSDKKLNTQNDKPIEVAVPSAVILAGNVEVCPGEEVSLETIEQPDVIYAWNLGDGTYSNERVISHQYNASGKYFVSLIVTSSKDRSVLSKSKEIVIDVLEAPNTTFEVDYLDNEVIPSIRLSSLEPLANYHWDFADGTSSEEISPIKNFKKKGYYNISLSSTNLNGCSSKTTKKVTIKEDYNLLAPNSFTPNGDGINDFFIPEALKTMDTEFTMTIYSQSHGLIFESKNINQQWDGRNQQNGENCSEGTYIWVVSLVNSEGKSEQYKGAVLLLK</sequence>
<dbReference type="Pfam" id="PF18911">
    <property type="entry name" value="PKD_4"/>
    <property type="match status" value="2"/>
</dbReference>
<protein>
    <recommendedName>
        <fullName evidence="2">PKD domain-containing protein</fullName>
    </recommendedName>
</protein>
<dbReference type="InterPro" id="IPR013783">
    <property type="entry name" value="Ig-like_fold"/>
</dbReference>
<dbReference type="InterPro" id="IPR026341">
    <property type="entry name" value="T9SS_type_B"/>
</dbReference>
<dbReference type="InterPro" id="IPR035986">
    <property type="entry name" value="PKD_dom_sf"/>
</dbReference>
<feature type="domain" description="PKD" evidence="2">
    <location>
        <begin position="287"/>
        <end position="342"/>
    </location>
</feature>
<reference evidence="3" key="1">
    <citation type="submission" date="2021-04" db="EMBL/GenBank/DDBJ databases">
        <authorList>
            <person name="Rodrigo-Torres L."/>
            <person name="Arahal R. D."/>
            <person name="Lucena T."/>
        </authorList>
    </citation>
    <scope>NUCLEOTIDE SEQUENCE</scope>
    <source>
        <strain evidence="3">AS29M-1</strain>
    </source>
</reference>
<dbReference type="Pfam" id="PF13585">
    <property type="entry name" value="CHU_C"/>
    <property type="match status" value="1"/>
</dbReference>
<evidence type="ECO:0000313" key="3">
    <source>
        <dbReference type="EMBL" id="CAG5078091.1"/>
    </source>
</evidence>
<organism evidence="3 4">
    <name type="scientific">Parvicella tangerina</name>
    <dbReference type="NCBI Taxonomy" id="2829795"/>
    <lineage>
        <taxon>Bacteria</taxon>
        <taxon>Pseudomonadati</taxon>
        <taxon>Bacteroidota</taxon>
        <taxon>Flavobacteriia</taxon>
        <taxon>Flavobacteriales</taxon>
        <taxon>Parvicellaceae</taxon>
        <taxon>Parvicella</taxon>
    </lineage>
</organism>
<dbReference type="EMBL" id="OU015584">
    <property type="protein sequence ID" value="CAG5078091.1"/>
    <property type="molecule type" value="Genomic_DNA"/>
</dbReference>
<feature type="compositionally biased region" description="Polar residues" evidence="1">
    <location>
        <begin position="132"/>
        <end position="141"/>
    </location>
</feature>
<keyword evidence="4" id="KW-1185">Reference proteome</keyword>
<accession>A0A916JL23</accession>
<feature type="compositionally biased region" description="Basic and acidic residues" evidence="1">
    <location>
        <begin position="99"/>
        <end position="117"/>
    </location>
</feature>
<dbReference type="AlphaFoldDB" id="A0A916JL23"/>